<organism evidence="1">
    <name type="scientific">Siphoviridae sp. ctgN495</name>
    <dbReference type="NCBI Taxonomy" id="2825608"/>
    <lineage>
        <taxon>Viruses</taxon>
        <taxon>Duplodnaviria</taxon>
        <taxon>Heunggongvirae</taxon>
        <taxon>Uroviricota</taxon>
        <taxon>Caudoviricetes</taxon>
    </lineage>
</organism>
<evidence type="ECO:0000313" key="1">
    <source>
        <dbReference type="EMBL" id="DAF92177.1"/>
    </source>
</evidence>
<sequence length="104" mass="11420">MGTEYRECIYDIEQLESMASAGCKFKLNDKLISLSNLKKELGSASYSIEQISTSRSIILCLETGDKFNKQSEAAKALGIDPAAVSDSLKTGRKRAGYTFTRVEV</sequence>
<dbReference type="EMBL" id="BK016063">
    <property type="protein sequence ID" value="DAF92177.1"/>
    <property type="molecule type" value="Genomic_DNA"/>
</dbReference>
<accession>A0A8S5UCI3</accession>
<proteinExistence type="predicted"/>
<protein>
    <submittedName>
        <fullName evidence="1">Transcriptional regulator, LysR family helix, virulence, TRANSCRIPTION.7A</fullName>
    </submittedName>
</protein>
<name>A0A8S5UCI3_9CAUD</name>
<reference evidence="1" key="1">
    <citation type="journal article" date="2021" name="Proc. Natl. Acad. Sci. U.S.A.">
        <title>A Catalog of Tens of Thousands of Viruses from Human Metagenomes Reveals Hidden Associations with Chronic Diseases.</title>
        <authorList>
            <person name="Tisza M.J."/>
            <person name="Buck C.B."/>
        </authorList>
    </citation>
    <scope>NUCLEOTIDE SEQUENCE</scope>
    <source>
        <strain evidence="1">CtgN495</strain>
    </source>
</reference>